<dbReference type="InterPro" id="IPR024173">
    <property type="entry name" value="Pesterase_MJ0037-like"/>
</dbReference>
<evidence type="ECO:0000259" key="1">
    <source>
        <dbReference type="Pfam" id="PF00149"/>
    </source>
</evidence>
<gene>
    <name evidence="2" type="ORF">TsocGM_05290</name>
</gene>
<sequence>MPGSSGSGREGGLLAGPPGWRLAPEGAAVFESERVAVVADVHLGYEWARGSGGDMVPEHSLRETLARLDRLLSRVSVDRLVVAGDLVESPSPCPRTFRDVALLASWLAGRGVSLVRLAGNHDGRRQPPLAESLEVGGWTVAHGHRPIPGPRVVFGHHHPSLRAGGISAPCFLFDDRTLALPAFSPNAAGLDVGTAPLPPAFLGKPLRCVAGAGGEELLDFGPLDLLRGAIAARLR</sequence>
<dbReference type="PANTHER" id="PTHR39323:SF1">
    <property type="entry name" value="BLR1149 PROTEIN"/>
    <property type="match status" value="1"/>
</dbReference>
<proteinExistence type="predicted"/>
<comment type="caution">
    <text evidence="2">The sequence shown here is derived from an EMBL/GenBank/DDBJ whole genome shotgun (WGS) entry which is preliminary data.</text>
</comment>
<organism evidence="2 3">
    <name type="scientific">Tautonia sociabilis</name>
    <dbReference type="NCBI Taxonomy" id="2080755"/>
    <lineage>
        <taxon>Bacteria</taxon>
        <taxon>Pseudomonadati</taxon>
        <taxon>Planctomycetota</taxon>
        <taxon>Planctomycetia</taxon>
        <taxon>Isosphaerales</taxon>
        <taxon>Isosphaeraceae</taxon>
        <taxon>Tautonia</taxon>
    </lineage>
</organism>
<dbReference type="Pfam" id="PF00149">
    <property type="entry name" value="Metallophos"/>
    <property type="match status" value="1"/>
</dbReference>
<dbReference type="GO" id="GO:0016787">
    <property type="term" value="F:hydrolase activity"/>
    <property type="evidence" value="ECO:0007669"/>
    <property type="project" value="InterPro"/>
</dbReference>
<dbReference type="RefSeq" id="WP_126724261.1">
    <property type="nucleotide sequence ID" value="NZ_RYZH01000007.1"/>
</dbReference>
<dbReference type="PANTHER" id="PTHR39323">
    <property type="entry name" value="BLR1149 PROTEIN"/>
    <property type="match status" value="1"/>
</dbReference>
<protein>
    <submittedName>
        <fullName evidence="2">Metallophosphoesterase</fullName>
    </submittedName>
</protein>
<dbReference type="Proteomes" id="UP000280296">
    <property type="component" value="Unassembled WGS sequence"/>
</dbReference>
<dbReference type="InterPro" id="IPR004843">
    <property type="entry name" value="Calcineurin-like_PHP"/>
</dbReference>
<accession>A0A432MMV3</accession>
<evidence type="ECO:0000313" key="2">
    <source>
        <dbReference type="EMBL" id="RUL88773.1"/>
    </source>
</evidence>
<dbReference type="OrthoDB" id="273273at2"/>
<dbReference type="SUPFAM" id="SSF56300">
    <property type="entry name" value="Metallo-dependent phosphatases"/>
    <property type="match status" value="1"/>
</dbReference>
<dbReference type="EMBL" id="RYZH01000007">
    <property type="protein sequence ID" value="RUL88773.1"/>
    <property type="molecule type" value="Genomic_DNA"/>
</dbReference>
<dbReference type="InterPro" id="IPR029052">
    <property type="entry name" value="Metallo-depent_PP-like"/>
</dbReference>
<feature type="domain" description="Calcineurin-like phosphoesterase" evidence="1">
    <location>
        <begin position="34"/>
        <end position="123"/>
    </location>
</feature>
<reference evidence="2 3" key="1">
    <citation type="submission" date="2018-12" db="EMBL/GenBank/DDBJ databases">
        <authorList>
            <person name="Toschakov S.V."/>
        </authorList>
    </citation>
    <scope>NUCLEOTIDE SEQUENCE [LARGE SCALE GENOMIC DNA]</scope>
    <source>
        <strain evidence="2 3">GM2012</strain>
    </source>
</reference>
<evidence type="ECO:0000313" key="3">
    <source>
        <dbReference type="Proteomes" id="UP000280296"/>
    </source>
</evidence>
<name>A0A432MMV3_9BACT</name>
<keyword evidence="3" id="KW-1185">Reference proteome</keyword>
<dbReference type="Gene3D" id="3.60.21.10">
    <property type="match status" value="1"/>
</dbReference>
<reference evidence="2 3" key="2">
    <citation type="submission" date="2019-01" db="EMBL/GenBank/DDBJ databases">
        <title>Tautonia sociabilis, a novel thermotolerant planctomycete of Isosphaeraceae family, isolated from a 4000 m deep subterranean habitat.</title>
        <authorList>
            <person name="Kovaleva O.L."/>
            <person name="Elcheninov A.G."/>
            <person name="Van Heerden E."/>
            <person name="Toshchakov S.V."/>
            <person name="Novikov A."/>
            <person name="Bonch-Osmolovskaya E.A."/>
            <person name="Kublanov I.V."/>
        </authorList>
    </citation>
    <scope>NUCLEOTIDE SEQUENCE [LARGE SCALE GENOMIC DNA]</scope>
    <source>
        <strain evidence="2 3">GM2012</strain>
    </source>
</reference>
<dbReference type="PIRSF" id="PIRSF000887">
    <property type="entry name" value="Pesterase_MJ0037"/>
    <property type="match status" value="1"/>
</dbReference>
<dbReference type="AlphaFoldDB" id="A0A432MMV3"/>